<evidence type="ECO:0000313" key="2">
    <source>
        <dbReference type="EMBL" id="EFH55800.1"/>
    </source>
</evidence>
<sequence length="366" mass="42115">MKRRRRPEKEILPVDVVTEEILTKLPVKSLMRFKCVSKLWSSVISSRYFSNRLRTVPSRPRPRLYMCLRDLTDYQNSVMLSLAPDTTSSCFVVDHDLTIPRLGGYFLQYLPGFICYNFLGKPRIYNPTTRLLVTLPAAMKSNNMMPIPTPPPGESIKIVAYYFGHDHVIDQYKVLCSTGVRLKNFQEIRSEHRVFVRKAGGRGSWKKAAPTSPADFLPHIPLKGGVCIDGVIYYMGWTDSYNSVLYGGKATIIDQTNLREKGRLDLWAVEDAGNNKWSRRTLVLQPSQLHLVNNNIIFNVKGTTQNGKVFLIPQDLLSPFHILWYDLQSNDMRKIEINGVPDHWFSKDKLKVKMMLMDQSESLMYF</sequence>
<dbReference type="AlphaFoldDB" id="D7LHT9"/>
<dbReference type="PANTHER" id="PTHR31111:SF14">
    <property type="entry name" value="F-BOX ASSOCIATED DOMAIN-CONTAINING PROTEIN"/>
    <property type="match status" value="1"/>
</dbReference>
<dbReference type="Pfam" id="PF08268">
    <property type="entry name" value="FBA_3"/>
    <property type="match status" value="2"/>
</dbReference>
<dbReference type="Gramene" id="fgenesh1_pm.C_scaffold_4001294">
    <property type="protein sequence ID" value="fgenesh1_pm.C_scaffold_4001294"/>
    <property type="gene ID" value="fgenesh1_pm.C_scaffold_4001294"/>
</dbReference>
<dbReference type="InterPro" id="IPR001810">
    <property type="entry name" value="F-box_dom"/>
</dbReference>
<dbReference type="InterPro" id="IPR036047">
    <property type="entry name" value="F-box-like_dom_sf"/>
</dbReference>
<evidence type="ECO:0000313" key="3">
    <source>
        <dbReference type="Proteomes" id="UP000008694"/>
    </source>
</evidence>
<dbReference type="SUPFAM" id="SSF81383">
    <property type="entry name" value="F-box domain"/>
    <property type="match status" value="1"/>
</dbReference>
<dbReference type="NCBIfam" id="TIGR01640">
    <property type="entry name" value="F_box_assoc_1"/>
    <property type="match status" value="1"/>
</dbReference>
<name>D7LHT9_ARALL</name>
<dbReference type="EMBL" id="GL348716">
    <property type="protein sequence ID" value="EFH55800.1"/>
    <property type="molecule type" value="Genomic_DNA"/>
</dbReference>
<dbReference type="HOGENOM" id="CLU_027176_8_2_1"/>
<dbReference type="Proteomes" id="UP000008694">
    <property type="component" value="Unassembled WGS sequence"/>
</dbReference>
<proteinExistence type="predicted"/>
<protein>
    <recommendedName>
        <fullName evidence="1">F-box domain-containing protein</fullName>
    </recommendedName>
</protein>
<dbReference type="Gene3D" id="1.20.1280.50">
    <property type="match status" value="1"/>
</dbReference>
<dbReference type="InterPro" id="IPR017451">
    <property type="entry name" value="F-box-assoc_interact_dom"/>
</dbReference>
<dbReference type="CDD" id="cd22157">
    <property type="entry name" value="F-box_AtFBW1-like"/>
    <property type="match status" value="1"/>
</dbReference>
<dbReference type="SMART" id="SM00256">
    <property type="entry name" value="FBOX"/>
    <property type="match status" value="1"/>
</dbReference>
<keyword evidence="3" id="KW-1185">Reference proteome</keyword>
<dbReference type="InterPro" id="IPR013187">
    <property type="entry name" value="F-box-assoc_dom_typ3"/>
</dbReference>
<reference evidence="3" key="1">
    <citation type="journal article" date="2011" name="Nat. Genet.">
        <title>The Arabidopsis lyrata genome sequence and the basis of rapid genome size change.</title>
        <authorList>
            <person name="Hu T.T."/>
            <person name="Pattyn P."/>
            <person name="Bakker E.G."/>
            <person name="Cao J."/>
            <person name="Cheng J.-F."/>
            <person name="Clark R.M."/>
            <person name="Fahlgren N."/>
            <person name="Fawcett J.A."/>
            <person name="Grimwood J."/>
            <person name="Gundlach H."/>
            <person name="Haberer G."/>
            <person name="Hollister J.D."/>
            <person name="Ossowski S."/>
            <person name="Ottilar R.P."/>
            <person name="Salamov A.A."/>
            <person name="Schneeberger K."/>
            <person name="Spannagl M."/>
            <person name="Wang X."/>
            <person name="Yang L."/>
            <person name="Nasrallah M.E."/>
            <person name="Bergelson J."/>
            <person name="Carrington J.C."/>
            <person name="Gaut B.S."/>
            <person name="Schmutz J."/>
            <person name="Mayer K.F.X."/>
            <person name="Van de Peer Y."/>
            <person name="Grigoriev I.V."/>
            <person name="Nordborg M."/>
            <person name="Weigel D."/>
            <person name="Guo Y.-L."/>
        </authorList>
    </citation>
    <scope>NUCLEOTIDE SEQUENCE [LARGE SCALE GENOMIC DNA]</scope>
    <source>
        <strain evidence="3">cv. MN47</strain>
    </source>
</reference>
<gene>
    <name evidence="2" type="ORF">ARALYDRAFT_321237</name>
</gene>
<feature type="domain" description="F-box" evidence="1">
    <location>
        <begin position="12"/>
        <end position="53"/>
    </location>
</feature>
<accession>D7LHT9</accession>
<evidence type="ECO:0000259" key="1">
    <source>
        <dbReference type="SMART" id="SM00256"/>
    </source>
</evidence>
<dbReference type="PANTHER" id="PTHR31111">
    <property type="entry name" value="BNAA05G37150D PROTEIN-RELATED"/>
    <property type="match status" value="1"/>
</dbReference>
<dbReference type="Pfam" id="PF00646">
    <property type="entry name" value="F-box"/>
    <property type="match status" value="1"/>
</dbReference>
<organism evidence="3">
    <name type="scientific">Arabidopsis lyrata subsp. lyrata</name>
    <name type="common">Lyre-leaved rock-cress</name>
    <dbReference type="NCBI Taxonomy" id="81972"/>
    <lineage>
        <taxon>Eukaryota</taxon>
        <taxon>Viridiplantae</taxon>
        <taxon>Streptophyta</taxon>
        <taxon>Embryophyta</taxon>
        <taxon>Tracheophyta</taxon>
        <taxon>Spermatophyta</taxon>
        <taxon>Magnoliopsida</taxon>
        <taxon>eudicotyledons</taxon>
        <taxon>Gunneridae</taxon>
        <taxon>Pentapetalae</taxon>
        <taxon>rosids</taxon>
        <taxon>malvids</taxon>
        <taxon>Brassicales</taxon>
        <taxon>Brassicaceae</taxon>
        <taxon>Camelineae</taxon>
        <taxon>Arabidopsis</taxon>
    </lineage>
</organism>